<dbReference type="EMBL" id="CM056809">
    <property type="protein sequence ID" value="KAJ8649404.1"/>
    <property type="molecule type" value="Genomic_DNA"/>
</dbReference>
<evidence type="ECO:0000313" key="2">
    <source>
        <dbReference type="Proteomes" id="UP001234297"/>
    </source>
</evidence>
<organism evidence="1 2">
    <name type="scientific">Persea americana</name>
    <name type="common">Avocado</name>
    <dbReference type="NCBI Taxonomy" id="3435"/>
    <lineage>
        <taxon>Eukaryota</taxon>
        <taxon>Viridiplantae</taxon>
        <taxon>Streptophyta</taxon>
        <taxon>Embryophyta</taxon>
        <taxon>Tracheophyta</taxon>
        <taxon>Spermatophyta</taxon>
        <taxon>Magnoliopsida</taxon>
        <taxon>Magnoliidae</taxon>
        <taxon>Laurales</taxon>
        <taxon>Lauraceae</taxon>
        <taxon>Persea</taxon>
    </lineage>
</organism>
<evidence type="ECO:0000313" key="1">
    <source>
        <dbReference type="EMBL" id="KAJ8649404.1"/>
    </source>
</evidence>
<protein>
    <submittedName>
        <fullName evidence="1">Uncharacterized protein</fullName>
    </submittedName>
</protein>
<keyword evidence="2" id="KW-1185">Reference proteome</keyword>
<comment type="caution">
    <text evidence="1">The sequence shown here is derived from an EMBL/GenBank/DDBJ whole genome shotgun (WGS) entry which is preliminary data.</text>
</comment>
<gene>
    <name evidence="1" type="ORF">MRB53_002427</name>
</gene>
<proteinExistence type="predicted"/>
<dbReference type="Proteomes" id="UP001234297">
    <property type="component" value="Chromosome 1"/>
</dbReference>
<name>A0ACC2MUK7_PERAE</name>
<accession>A0ACC2MUK7</accession>
<sequence>MCICWIKGSDLQIRIGFSLVQLILVKRGIRAIFTIPAVLCLRRSTTNSNHRCRLAVLWPKEKATALSSMTGCSLTDRSRTGTKKAEGSSGIAVVGLPACRLRRRISIGRRTVPSPDSRKKEGSWAAIFEFWFL</sequence>
<reference evidence="1 2" key="1">
    <citation type="journal article" date="2022" name="Hortic Res">
        <title>A haplotype resolved chromosomal level avocado genome allows analysis of novel avocado genes.</title>
        <authorList>
            <person name="Nath O."/>
            <person name="Fletcher S.J."/>
            <person name="Hayward A."/>
            <person name="Shaw L.M."/>
            <person name="Masouleh A.K."/>
            <person name="Furtado A."/>
            <person name="Henry R.J."/>
            <person name="Mitter N."/>
        </authorList>
    </citation>
    <scope>NUCLEOTIDE SEQUENCE [LARGE SCALE GENOMIC DNA]</scope>
    <source>
        <strain evidence="2">cv. Hass</strain>
    </source>
</reference>